<comment type="caution">
    <text evidence="5">The sequence shown here is derived from an EMBL/GenBank/DDBJ whole genome shotgun (WGS) entry which is preliminary data.</text>
</comment>
<gene>
    <name evidence="5" type="primary">msrB</name>
    <name evidence="5" type="ORF">MTR64_18050</name>
</gene>
<evidence type="ECO:0000259" key="4">
    <source>
        <dbReference type="PROSITE" id="PS51790"/>
    </source>
</evidence>
<comment type="catalytic activity">
    <reaction evidence="3">
        <text>L-methionyl-[protein] + [thioredoxin]-disulfide + H2O = L-methionyl-(R)-S-oxide-[protein] + [thioredoxin]-dithiol</text>
        <dbReference type="Rhea" id="RHEA:24164"/>
        <dbReference type="Rhea" id="RHEA-COMP:10698"/>
        <dbReference type="Rhea" id="RHEA-COMP:10700"/>
        <dbReference type="Rhea" id="RHEA-COMP:12313"/>
        <dbReference type="Rhea" id="RHEA-COMP:12314"/>
        <dbReference type="ChEBI" id="CHEBI:15377"/>
        <dbReference type="ChEBI" id="CHEBI:16044"/>
        <dbReference type="ChEBI" id="CHEBI:29950"/>
        <dbReference type="ChEBI" id="CHEBI:45764"/>
        <dbReference type="ChEBI" id="CHEBI:50058"/>
        <dbReference type="EC" id="1.8.4.12"/>
    </reaction>
</comment>
<name>A0ABT0B6P3_9SPHN</name>
<dbReference type="NCBIfam" id="TIGR00357">
    <property type="entry name" value="peptide-methionine (R)-S-oxide reductase MsrB"/>
    <property type="match status" value="1"/>
</dbReference>
<dbReference type="InterPro" id="IPR028427">
    <property type="entry name" value="Met_Sox_Rdtase_MsrB"/>
</dbReference>
<dbReference type="RefSeq" id="WP_243995899.1">
    <property type="nucleotide sequence ID" value="NZ_JALHLE010000035.1"/>
</dbReference>
<dbReference type="PANTHER" id="PTHR10173:SF57">
    <property type="entry name" value="PEPTIDE-METHIONINE (R)-S-OXIDE REDUCTASE"/>
    <property type="match status" value="1"/>
</dbReference>
<keyword evidence="6" id="KW-1185">Reference proteome</keyword>
<evidence type="ECO:0000256" key="3">
    <source>
        <dbReference type="ARBA" id="ARBA00048488"/>
    </source>
</evidence>
<dbReference type="EC" id="1.8.4.12" evidence="1"/>
<protein>
    <recommendedName>
        <fullName evidence="1">peptide-methionine (R)-S-oxide reductase</fullName>
        <ecNumber evidence="1">1.8.4.12</ecNumber>
    </recommendedName>
</protein>
<sequence>MPPTAIPPMATRRRVLGWLGAGVALPVLSACGSGDAEAKTYPVHYSEAEWRKRLTPAQFYILREEGTERPYSSPLNKEHREGTFLCAADGHPLYSSKTKFDSHTGWPSFWKPLPGAVGTSTDFKLGYPRTEVHCARCGGHLGHVFNDGPPPTGKRYCMNGAAMTFRPA</sequence>
<dbReference type="InterPro" id="IPR002579">
    <property type="entry name" value="Met_Sox_Rdtase_MsrB_dom"/>
</dbReference>
<accession>A0ABT0B6P3</accession>
<reference evidence="5" key="1">
    <citation type="submission" date="2022-03" db="EMBL/GenBank/DDBJ databases">
        <title>Identification of a novel bacterium isolated from mangrove sediments.</title>
        <authorList>
            <person name="Pan X."/>
        </authorList>
    </citation>
    <scope>NUCLEOTIDE SEQUENCE</scope>
    <source>
        <strain evidence="5">B2580</strain>
    </source>
</reference>
<dbReference type="PROSITE" id="PS51318">
    <property type="entry name" value="TAT"/>
    <property type="match status" value="1"/>
</dbReference>
<dbReference type="InterPro" id="IPR011057">
    <property type="entry name" value="Mss4-like_sf"/>
</dbReference>
<proteinExistence type="predicted"/>
<dbReference type="InterPro" id="IPR006311">
    <property type="entry name" value="TAT_signal"/>
</dbReference>
<feature type="domain" description="MsrB" evidence="4">
    <location>
        <begin position="47"/>
        <end position="168"/>
    </location>
</feature>
<dbReference type="PANTHER" id="PTHR10173">
    <property type="entry name" value="METHIONINE SULFOXIDE REDUCTASE"/>
    <property type="match status" value="1"/>
</dbReference>
<dbReference type="Gene3D" id="2.170.150.20">
    <property type="entry name" value="Peptide methionine sulfoxide reductase"/>
    <property type="match status" value="1"/>
</dbReference>
<dbReference type="PROSITE" id="PS51790">
    <property type="entry name" value="MSRB"/>
    <property type="match status" value="1"/>
</dbReference>
<dbReference type="SUPFAM" id="SSF51316">
    <property type="entry name" value="Mss4-like"/>
    <property type="match status" value="1"/>
</dbReference>
<evidence type="ECO:0000313" key="5">
    <source>
        <dbReference type="EMBL" id="MCJ2180479.1"/>
    </source>
</evidence>
<dbReference type="Proteomes" id="UP001162880">
    <property type="component" value="Unassembled WGS sequence"/>
</dbReference>
<evidence type="ECO:0000256" key="1">
    <source>
        <dbReference type="ARBA" id="ARBA00012499"/>
    </source>
</evidence>
<evidence type="ECO:0000313" key="6">
    <source>
        <dbReference type="Proteomes" id="UP001162880"/>
    </source>
</evidence>
<dbReference type="GO" id="GO:0033743">
    <property type="term" value="F:peptide-methionine (R)-S-oxide reductase activity"/>
    <property type="evidence" value="ECO:0007669"/>
    <property type="project" value="UniProtKB-EC"/>
</dbReference>
<dbReference type="Pfam" id="PF01641">
    <property type="entry name" value="SelR"/>
    <property type="match status" value="1"/>
</dbReference>
<dbReference type="EMBL" id="JALHLE010000035">
    <property type="protein sequence ID" value="MCJ2180479.1"/>
    <property type="molecule type" value="Genomic_DNA"/>
</dbReference>
<organism evidence="5 6">
    <name type="scientific">Novosphingobium album</name>
    <name type="common">ex Hu et al. 2023</name>
    <dbReference type="NCBI Taxonomy" id="2930093"/>
    <lineage>
        <taxon>Bacteria</taxon>
        <taxon>Pseudomonadati</taxon>
        <taxon>Pseudomonadota</taxon>
        <taxon>Alphaproteobacteria</taxon>
        <taxon>Sphingomonadales</taxon>
        <taxon>Sphingomonadaceae</taxon>
        <taxon>Novosphingobium</taxon>
    </lineage>
</organism>
<keyword evidence="2 5" id="KW-0560">Oxidoreductase</keyword>
<evidence type="ECO:0000256" key="2">
    <source>
        <dbReference type="ARBA" id="ARBA00023002"/>
    </source>
</evidence>